<feature type="non-terminal residue" evidence="4">
    <location>
        <position position="186"/>
    </location>
</feature>
<dbReference type="GO" id="GO:0016798">
    <property type="term" value="F:hydrolase activity, acting on glycosyl bonds"/>
    <property type="evidence" value="ECO:0007669"/>
    <property type="project" value="UniProtKB-KW"/>
</dbReference>
<dbReference type="PROSITE" id="PS51910">
    <property type="entry name" value="GH18_2"/>
    <property type="match status" value="1"/>
</dbReference>
<dbReference type="InterPro" id="IPR029070">
    <property type="entry name" value="Chitinase_insertion_sf"/>
</dbReference>
<dbReference type="Gene3D" id="3.10.50.10">
    <property type="match status" value="1"/>
</dbReference>
<gene>
    <name evidence="4" type="ORF">S12H4_53553</name>
</gene>
<evidence type="ECO:0000256" key="1">
    <source>
        <dbReference type="ARBA" id="ARBA00022801"/>
    </source>
</evidence>
<dbReference type="AlphaFoldDB" id="X1VBU5"/>
<dbReference type="PANTHER" id="PTHR46290">
    <property type="entry name" value="DI-N-ACETYLCHITOBIASE"/>
    <property type="match status" value="1"/>
</dbReference>
<dbReference type="InterPro" id="IPR051887">
    <property type="entry name" value="GH18_Domain-Containing"/>
</dbReference>
<dbReference type="GO" id="GO:0009313">
    <property type="term" value="P:oligosaccharide catabolic process"/>
    <property type="evidence" value="ECO:0007669"/>
    <property type="project" value="TreeGrafter"/>
</dbReference>
<dbReference type="SUPFAM" id="SSF51445">
    <property type="entry name" value="(Trans)glycosidases"/>
    <property type="match status" value="1"/>
</dbReference>
<dbReference type="InterPro" id="IPR017853">
    <property type="entry name" value="GH"/>
</dbReference>
<dbReference type="EMBL" id="BARW01034111">
    <property type="protein sequence ID" value="GAJ03490.1"/>
    <property type="molecule type" value="Genomic_DNA"/>
</dbReference>
<comment type="caution">
    <text evidence="4">The sequence shown here is derived from an EMBL/GenBank/DDBJ whole genome shotgun (WGS) entry which is preliminary data.</text>
</comment>
<protein>
    <recommendedName>
        <fullName evidence="3">GH18 domain-containing protein</fullName>
    </recommendedName>
</protein>
<dbReference type="InterPro" id="IPR001223">
    <property type="entry name" value="Glyco_hydro18_cat"/>
</dbReference>
<organism evidence="4">
    <name type="scientific">marine sediment metagenome</name>
    <dbReference type="NCBI Taxonomy" id="412755"/>
    <lineage>
        <taxon>unclassified sequences</taxon>
        <taxon>metagenomes</taxon>
        <taxon>ecological metagenomes</taxon>
    </lineage>
</organism>
<keyword evidence="2" id="KW-0326">Glycosidase</keyword>
<name>X1VBU5_9ZZZZ</name>
<proteinExistence type="predicted"/>
<evidence type="ECO:0000256" key="2">
    <source>
        <dbReference type="ARBA" id="ARBA00023295"/>
    </source>
</evidence>
<evidence type="ECO:0000313" key="4">
    <source>
        <dbReference type="EMBL" id="GAJ03490.1"/>
    </source>
</evidence>
<accession>X1VBU5</accession>
<evidence type="ECO:0000259" key="3">
    <source>
        <dbReference type="PROSITE" id="PS51910"/>
    </source>
</evidence>
<keyword evidence="1" id="KW-0378">Hydrolase</keyword>
<dbReference type="Gene3D" id="3.20.20.80">
    <property type="entry name" value="Glycosidases"/>
    <property type="match status" value="1"/>
</dbReference>
<feature type="domain" description="GH18" evidence="3">
    <location>
        <begin position="1"/>
        <end position="133"/>
    </location>
</feature>
<dbReference type="PANTHER" id="PTHR46290:SF1">
    <property type="entry name" value="DI-N-ACETYLCHITOBIASE"/>
    <property type="match status" value="1"/>
</dbReference>
<reference evidence="4" key="1">
    <citation type="journal article" date="2014" name="Front. Microbiol.">
        <title>High frequency of phylogenetically diverse reductive dehalogenase-homologous genes in deep subseafloor sedimentary metagenomes.</title>
        <authorList>
            <person name="Kawai M."/>
            <person name="Futagami T."/>
            <person name="Toyoda A."/>
            <person name="Takaki Y."/>
            <person name="Nishi S."/>
            <person name="Hori S."/>
            <person name="Arai W."/>
            <person name="Tsubouchi T."/>
            <person name="Morono Y."/>
            <person name="Uchiyama I."/>
            <person name="Ito T."/>
            <person name="Fujiyama A."/>
            <person name="Inagaki F."/>
            <person name="Takami H."/>
        </authorList>
    </citation>
    <scope>NUCLEOTIDE SEQUENCE</scope>
    <source>
        <strain evidence="4">Expedition CK06-06</strain>
    </source>
</reference>
<dbReference type="Pfam" id="PF00704">
    <property type="entry name" value="Glyco_hydro_18"/>
    <property type="match status" value="1"/>
</dbReference>
<sequence>MNDYLTKTGSNTAKLILGLPYYGYDWPVSGSDRYAAAAYGPPPNDEATPHWYSKAVTMAATHDRLWDPNSSTPWFNYQDNGFRQVWYDDSLSLSMKYELALEKDLAGVGMWALGYDGDRPELWGALANYLRRIPAPMDLVADMVDGTVQLSWSHSCEEALTCYRVYRYTLPLPESAHLIATVPKDS</sequence>